<dbReference type="Proteomes" id="UP000189004">
    <property type="component" value="Unassembled WGS sequence"/>
</dbReference>
<sequence>MMFIELFVPEGTLDPERLRRLAERLGTVAELTEGEKIYEGWEQVLGSLFQVVVHEPRVWVVDQHALGADAAPRYMVRFHVPGPWRKAMSGAVVAYATKVISEVEADSGRPYREPVVQVQVMGVTEGSMGVFGKAVGSEGIVEMMSDPYREDLAQGRAARDPLCGVIVPLNDDTVTLEWEGTLHAFCCSDCREEFLRKQRKREEKAPA</sequence>
<accession>A0A1V3BZH0</accession>
<name>A0A1V3BZH0_9ACTN</name>
<reference evidence="2" key="1">
    <citation type="submission" date="2016-08" db="EMBL/GenBank/DDBJ databases">
        <authorList>
            <person name="Tokovenko B."/>
            <person name="Kalinowski J."/>
        </authorList>
    </citation>
    <scope>NUCLEOTIDE SEQUENCE [LARGE SCALE GENOMIC DNA]</scope>
    <source>
        <strain evidence="2">UTMC102</strain>
    </source>
</reference>
<gene>
    <name evidence="1" type="ORF">NOSIN_07395</name>
</gene>
<dbReference type="RefSeq" id="WP_077690035.1">
    <property type="nucleotide sequence ID" value="NZ_MCOK01000001.1"/>
</dbReference>
<comment type="caution">
    <text evidence="1">The sequence shown here is derived from an EMBL/GenBank/DDBJ whole genome shotgun (WGS) entry which is preliminary data.</text>
</comment>
<dbReference type="AlphaFoldDB" id="A0A1V3BZH0"/>
<dbReference type="STRING" id="501010.NOSIN_07395"/>
<evidence type="ECO:0000313" key="2">
    <source>
        <dbReference type="Proteomes" id="UP000189004"/>
    </source>
</evidence>
<organism evidence="1 2">
    <name type="scientific">Nocardiopsis sinuspersici</name>
    <dbReference type="NCBI Taxonomy" id="501010"/>
    <lineage>
        <taxon>Bacteria</taxon>
        <taxon>Bacillati</taxon>
        <taxon>Actinomycetota</taxon>
        <taxon>Actinomycetes</taxon>
        <taxon>Streptosporangiales</taxon>
        <taxon>Nocardiopsidaceae</taxon>
        <taxon>Nocardiopsis</taxon>
    </lineage>
</organism>
<evidence type="ECO:0000313" key="1">
    <source>
        <dbReference type="EMBL" id="OOC53646.1"/>
    </source>
</evidence>
<dbReference type="OrthoDB" id="1438441at2"/>
<keyword evidence="2" id="KW-1185">Reference proteome</keyword>
<dbReference type="EMBL" id="MCOK01000001">
    <property type="protein sequence ID" value="OOC53646.1"/>
    <property type="molecule type" value="Genomic_DNA"/>
</dbReference>
<proteinExistence type="predicted"/>
<protein>
    <submittedName>
        <fullName evidence="1">YHS domain protein</fullName>
    </submittedName>
</protein>